<evidence type="ECO:0000313" key="2">
    <source>
        <dbReference type="EMBL" id="TXT08872.1"/>
    </source>
</evidence>
<dbReference type="PANTHER" id="PTHR46112">
    <property type="entry name" value="AMINOPEPTIDASE"/>
    <property type="match status" value="1"/>
</dbReference>
<evidence type="ECO:0000259" key="1">
    <source>
        <dbReference type="Pfam" id="PF00557"/>
    </source>
</evidence>
<dbReference type="OrthoDB" id="9995434at2759"/>
<comment type="caution">
    <text evidence="2">The sequence shown here is derived from an EMBL/GenBank/DDBJ whole genome shotgun (WGS) entry which is preliminary data.</text>
</comment>
<protein>
    <recommendedName>
        <fullName evidence="1">Peptidase M24 domain-containing protein</fullName>
    </recommendedName>
</protein>
<dbReference type="Gene3D" id="3.90.230.10">
    <property type="entry name" value="Creatinase/methionine aminopeptidase superfamily"/>
    <property type="match status" value="1"/>
</dbReference>
<sequence>MVFGPAGADDAHSLPATAAAVPPLDAAFVRDCEARLTPPEDTHTARLERLAAALGSDRLAYIAEPGPSAAYFLGGFAGSQWKASERPFLVAVTASGDGPKVTLLTPAFEESRARLIALPAAVGAVATFVPWAESASPYATLLAALGVDGFVLDAQVREFVAAGLRSAAGVRVDALALAAASERVRRIRQVKDAHEVALMRCANVFTLHAIRRTRAQLRFGVSESETRAILYKEMGDLGLKENGALILFGENAALPHGSGTDRKLGPQDLVLIDAGGKWGGYVADITRTFALPESDIPAAHKRVWELVRHAQAAPAALLERSASTLHFRQLDHQARALISHGMRRYGVSPAPAPDYTVFTHRLGHGIGLEGHEAPYVVQGPLGEETVVPGNVFTLEPGVYVPADAEVGDDSVRGLGVRLEDVFVVHEAEGKLAGEWLTGPVSEWGDV</sequence>
<dbReference type="InterPro" id="IPR000994">
    <property type="entry name" value="Pept_M24"/>
</dbReference>
<organism evidence="2 3">
    <name type="scientific">Vanrija humicola</name>
    <name type="common">Yeast</name>
    <name type="synonym">Cryptococcus humicola</name>
    <dbReference type="NCBI Taxonomy" id="5417"/>
    <lineage>
        <taxon>Eukaryota</taxon>
        <taxon>Fungi</taxon>
        <taxon>Dikarya</taxon>
        <taxon>Basidiomycota</taxon>
        <taxon>Agaricomycotina</taxon>
        <taxon>Tremellomycetes</taxon>
        <taxon>Trichosporonales</taxon>
        <taxon>Trichosporonaceae</taxon>
        <taxon>Vanrija</taxon>
    </lineage>
</organism>
<evidence type="ECO:0000313" key="3">
    <source>
        <dbReference type="Proteomes" id="UP000473826"/>
    </source>
</evidence>
<proteinExistence type="predicted"/>
<dbReference type="InterPro" id="IPR050659">
    <property type="entry name" value="Peptidase_M24B"/>
</dbReference>
<name>A0A7D8V061_VANHU</name>
<dbReference type="InterPro" id="IPR036005">
    <property type="entry name" value="Creatinase/aminopeptidase-like"/>
</dbReference>
<dbReference type="InterPro" id="IPR029149">
    <property type="entry name" value="Creatin/AminoP/Spt16_N"/>
</dbReference>
<feature type="domain" description="Peptidase M24" evidence="1">
    <location>
        <begin position="198"/>
        <end position="426"/>
    </location>
</feature>
<dbReference type="EMBL" id="QKWK01000007">
    <property type="protein sequence ID" value="TXT08872.1"/>
    <property type="molecule type" value="Genomic_DNA"/>
</dbReference>
<keyword evidence="3" id="KW-1185">Reference proteome</keyword>
<dbReference type="Pfam" id="PF00557">
    <property type="entry name" value="Peptidase_M24"/>
    <property type="match status" value="1"/>
</dbReference>
<dbReference type="Gene3D" id="3.40.350.10">
    <property type="entry name" value="Creatinase/prolidase N-terminal domain"/>
    <property type="match status" value="1"/>
</dbReference>
<accession>A0A7D8V061</accession>
<gene>
    <name evidence="2" type="ORF">VHUM_03000</name>
</gene>
<dbReference type="SUPFAM" id="SSF55920">
    <property type="entry name" value="Creatinase/aminopeptidase"/>
    <property type="match status" value="1"/>
</dbReference>
<dbReference type="AlphaFoldDB" id="A0A7D8V061"/>
<dbReference type="Proteomes" id="UP000473826">
    <property type="component" value="Unassembled WGS sequence"/>
</dbReference>
<dbReference type="PANTHER" id="PTHR46112:SF2">
    <property type="entry name" value="XAA-PRO AMINOPEPTIDASE P-RELATED"/>
    <property type="match status" value="1"/>
</dbReference>
<reference evidence="2 3" key="1">
    <citation type="journal article" date="2019" name="PLoS Genet.">
        <title>Convergent evolution of linked mating-type loci in basidiomycete fungi.</title>
        <authorList>
            <person name="Sun S."/>
            <person name="Coelho M.A."/>
            <person name="Heitman J."/>
            <person name="Nowrousian M."/>
        </authorList>
    </citation>
    <scope>NUCLEOTIDE SEQUENCE [LARGE SCALE GENOMIC DNA]</scope>
    <source>
        <strain evidence="2 3">CBS 4282</strain>
    </source>
</reference>